<keyword evidence="1" id="KW-0812">Transmembrane</keyword>
<organism evidence="2">
    <name type="scientific">viral metagenome</name>
    <dbReference type="NCBI Taxonomy" id="1070528"/>
    <lineage>
        <taxon>unclassified sequences</taxon>
        <taxon>metagenomes</taxon>
        <taxon>organismal metagenomes</taxon>
    </lineage>
</organism>
<evidence type="ECO:0008006" key="3">
    <source>
        <dbReference type="Google" id="ProtNLM"/>
    </source>
</evidence>
<protein>
    <recommendedName>
        <fullName evidence="3">TLC domain-containing protein</fullName>
    </recommendedName>
</protein>
<keyword evidence="1" id="KW-0472">Membrane</keyword>
<feature type="transmembrane region" description="Helical" evidence="1">
    <location>
        <begin position="102"/>
        <end position="121"/>
    </location>
</feature>
<accession>A0A6C0E6Z5</accession>
<reference evidence="2" key="1">
    <citation type="journal article" date="2020" name="Nature">
        <title>Giant virus diversity and host interactions through global metagenomics.</title>
        <authorList>
            <person name="Schulz F."/>
            <person name="Roux S."/>
            <person name="Paez-Espino D."/>
            <person name="Jungbluth S."/>
            <person name="Walsh D.A."/>
            <person name="Denef V.J."/>
            <person name="McMahon K.D."/>
            <person name="Konstantinidis K.T."/>
            <person name="Eloe-Fadrosh E.A."/>
            <person name="Kyrpides N.C."/>
            <person name="Woyke T."/>
        </authorList>
    </citation>
    <scope>NUCLEOTIDE SEQUENCE</scope>
    <source>
        <strain evidence="2">GVMAG-M-3300023179-150</strain>
    </source>
</reference>
<dbReference type="EMBL" id="MN739752">
    <property type="protein sequence ID" value="QHT24947.1"/>
    <property type="molecule type" value="Genomic_DNA"/>
</dbReference>
<name>A0A6C0E6Z5_9ZZZZ</name>
<keyword evidence="1" id="KW-1133">Transmembrane helix</keyword>
<feature type="transmembrane region" description="Helical" evidence="1">
    <location>
        <begin position="169"/>
        <end position="190"/>
    </location>
</feature>
<proteinExistence type="predicted"/>
<feature type="transmembrane region" description="Helical" evidence="1">
    <location>
        <begin position="202"/>
        <end position="223"/>
    </location>
</feature>
<dbReference type="AlphaFoldDB" id="A0A6C0E6Z5"/>
<sequence length="242" mass="28409">MINYENVMEYLNSINDNIKDMIMFTLIFGLVDKFLIPRKSRWFSLHTISNMLTTYYSFPDLILAWTNPFGSIKSINSMNWRPLNITVTLHFYHMIFFNNLHTIDWIHHIVMMYVALYMYLFPVGASINAVIFFVNGLPGCIDYFLLALVKHEKIHPNTEKIINVYLNNWIRSPGLLISNYVSLLIIGYNLDKFTVPAIIPPFIPGHYVIDNILLLLIPIALYWNSQYFNQRVLLNFSQKVTE</sequence>
<evidence type="ECO:0000313" key="2">
    <source>
        <dbReference type="EMBL" id="QHT24947.1"/>
    </source>
</evidence>
<feature type="transmembrane region" description="Helical" evidence="1">
    <location>
        <begin position="127"/>
        <end position="149"/>
    </location>
</feature>
<evidence type="ECO:0000256" key="1">
    <source>
        <dbReference type="SAM" id="Phobius"/>
    </source>
</evidence>